<dbReference type="PRINTS" id="PR00080">
    <property type="entry name" value="SDRFAMILY"/>
</dbReference>
<evidence type="ECO:0000313" key="4">
    <source>
        <dbReference type="EMBL" id="QNQ11896.1"/>
    </source>
</evidence>
<organism evidence="4 5">
    <name type="scientific">Sphingomonas alpina</name>
    <dbReference type="NCBI Taxonomy" id="653931"/>
    <lineage>
        <taxon>Bacteria</taxon>
        <taxon>Pseudomonadati</taxon>
        <taxon>Pseudomonadota</taxon>
        <taxon>Alphaproteobacteria</taxon>
        <taxon>Sphingomonadales</taxon>
        <taxon>Sphingomonadaceae</taxon>
        <taxon>Sphingomonas</taxon>
    </lineage>
</organism>
<dbReference type="PANTHER" id="PTHR45024">
    <property type="entry name" value="DEHYDROGENASES, SHORT CHAIN"/>
    <property type="match status" value="1"/>
</dbReference>
<dbReference type="AlphaFoldDB" id="A0A7H0LQE3"/>
<dbReference type="InterPro" id="IPR020904">
    <property type="entry name" value="Sc_DH/Rdtase_CS"/>
</dbReference>
<dbReference type="PROSITE" id="PS00061">
    <property type="entry name" value="ADH_SHORT"/>
    <property type="match status" value="1"/>
</dbReference>
<dbReference type="PRINTS" id="PR00081">
    <property type="entry name" value="GDHRDH"/>
</dbReference>
<comment type="similarity">
    <text evidence="1 2">Belongs to the short-chain dehydrogenases/reductases (SDR) family.</text>
</comment>
<gene>
    <name evidence="4" type="ORF">H3Z74_06250</name>
</gene>
<dbReference type="KEGG" id="spap:H3Z74_06250"/>
<dbReference type="InterPro" id="IPR036291">
    <property type="entry name" value="NAD(P)-bd_dom_sf"/>
</dbReference>
<proteinExistence type="inferred from homology"/>
<dbReference type="Proteomes" id="UP000516148">
    <property type="component" value="Chromosome"/>
</dbReference>
<evidence type="ECO:0000313" key="5">
    <source>
        <dbReference type="Proteomes" id="UP000516148"/>
    </source>
</evidence>
<dbReference type="PANTHER" id="PTHR45024:SF3">
    <property type="entry name" value="BLL2957 PROTEIN"/>
    <property type="match status" value="1"/>
</dbReference>
<dbReference type="SUPFAM" id="SSF51735">
    <property type="entry name" value="NAD(P)-binding Rossmann-fold domains"/>
    <property type="match status" value="1"/>
</dbReference>
<keyword evidence="5" id="KW-1185">Reference proteome</keyword>
<dbReference type="InterPro" id="IPR057326">
    <property type="entry name" value="KR_dom"/>
</dbReference>
<evidence type="ECO:0000256" key="2">
    <source>
        <dbReference type="RuleBase" id="RU000363"/>
    </source>
</evidence>
<dbReference type="EMBL" id="CP061038">
    <property type="protein sequence ID" value="QNQ11896.1"/>
    <property type="molecule type" value="Genomic_DNA"/>
</dbReference>
<dbReference type="Pfam" id="PF00106">
    <property type="entry name" value="adh_short"/>
    <property type="match status" value="1"/>
</dbReference>
<dbReference type="SMART" id="SM00822">
    <property type="entry name" value="PKS_KR"/>
    <property type="match status" value="1"/>
</dbReference>
<dbReference type="Gene3D" id="3.40.50.720">
    <property type="entry name" value="NAD(P)-binding Rossmann-like Domain"/>
    <property type="match status" value="1"/>
</dbReference>
<protein>
    <submittedName>
        <fullName evidence="4">SDR family oxidoreductase</fullName>
    </submittedName>
</protein>
<reference evidence="4 5" key="1">
    <citation type="submission" date="2020-09" db="EMBL/GenBank/DDBJ databases">
        <title>Sphingomonas sp., a new species isolated from pork steak.</title>
        <authorList>
            <person name="Heidler von Heilborn D."/>
        </authorList>
    </citation>
    <scope>NUCLEOTIDE SEQUENCE [LARGE SCALE GENOMIC DNA]</scope>
    <source>
        <strain evidence="5">S8-3T</strain>
    </source>
</reference>
<name>A0A7H0LQE3_9SPHN</name>
<evidence type="ECO:0000259" key="3">
    <source>
        <dbReference type="SMART" id="SM00822"/>
    </source>
</evidence>
<dbReference type="InterPro" id="IPR051687">
    <property type="entry name" value="Peroxisomal_Beta-Oxidation"/>
</dbReference>
<accession>A0A7H0LQE3</accession>
<sequence>MLEGKVVAITGAGRGIGRDIALLCAKEGAAVVVNDLGGSADGEGSDAGPAEETVNDIRSAGGKAVVNGASVADPAGAASIVEDAVRNFGRIDAVVNNAGILRDRIWHKMSHEDWQAVIDVHLHGAFNVSKAATPYFRDQGAGSFIHFTSTSGLIGNFGQANYSAAKLGIVGLSQSIALDMARAGVRSNCIAPFAWSRMVATIPASNEVEALRLERLKTMSTDKIAPLVAFLASDASAEVTNQIFSVRKNEIFLFSKPRPIRSMHRAEGWTVESIASDLLPAFRPSFSGLDRSGDIFGWDPI</sequence>
<feature type="domain" description="Ketoreductase" evidence="3">
    <location>
        <begin position="5"/>
        <end position="198"/>
    </location>
</feature>
<dbReference type="FunFam" id="3.40.50.720:FF:000084">
    <property type="entry name" value="Short-chain dehydrogenase reductase"/>
    <property type="match status" value="1"/>
</dbReference>
<dbReference type="InterPro" id="IPR002347">
    <property type="entry name" value="SDR_fam"/>
</dbReference>
<evidence type="ECO:0000256" key="1">
    <source>
        <dbReference type="ARBA" id="ARBA00006484"/>
    </source>
</evidence>